<dbReference type="AlphaFoldDB" id="A0A415E7D9"/>
<dbReference type="OrthoDB" id="9773221at2"/>
<name>A0A415E7D9_9FIRM</name>
<dbReference type="CDD" id="cd06261">
    <property type="entry name" value="TM_PBP2"/>
    <property type="match status" value="1"/>
</dbReference>
<sequence length="318" mass="34797">MPRYIIKRILSMIPVFLILTFAVFILSDYAPGNAVDLIASENKMTEEAYQSLIHAYGLDQPLLVRYANWLLDLFQGDMGVSVRAKMPVMQMIGNRIGPSLFLMVTGLVLSVLIAIPLGVAAAFKPYSFWDNCSSTLAFIGNAMPSFFLGLCVLYIFSAKLGIFPGYGMYTAGTEGSLGDLLYHLVMPAFVVAFTLLGDLVKQTRGGLLEVLNEDYVKTARAKGLSEKVVIIKHALRNSLIPIVTVISLNIPYIVGGAVVIEQIFGWPGIGTLMVQSINARDFSVVMGITTMICVVVMCCNIILDIFYGVLDPRISRSK</sequence>
<dbReference type="InterPro" id="IPR000515">
    <property type="entry name" value="MetI-like"/>
</dbReference>
<dbReference type="InterPro" id="IPR045621">
    <property type="entry name" value="BPD_transp_1_N"/>
</dbReference>
<keyword evidence="3" id="KW-1003">Cell membrane</keyword>
<evidence type="ECO:0000259" key="8">
    <source>
        <dbReference type="PROSITE" id="PS50928"/>
    </source>
</evidence>
<dbReference type="GO" id="GO:0005886">
    <property type="term" value="C:plasma membrane"/>
    <property type="evidence" value="ECO:0007669"/>
    <property type="project" value="UniProtKB-SubCell"/>
</dbReference>
<gene>
    <name evidence="9" type="ORF">DW099_03810</name>
</gene>
<feature type="transmembrane region" description="Helical" evidence="7">
    <location>
        <begin position="180"/>
        <end position="200"/>
    </location>
</feature>
<dbReference type="Pfam" id="PF19300">
    <property type="entry name" value="BPD_transp_1_N"/>
    <property type="match status" value="1"/>
</dbReference>
<dbReference type="PANTHER" id="PTHR43163:SF6">
    <property type="entry name" value="DIPEPTIDE TRANSPORT SYSTEM PERMEASE PROTEIN DPPB-RELATED"/>
    <property type="match status" value="1"/>
</dbReference>
<feature type="domain" description="ABC transmembrane type-1" evidence="8">
    <location>
        <begin position="96"/>
        <end position="303"/>
    </location>
</feature>
<feature type="transmembrane region" description="Helical" evidence="7">
    <location>
        <begin position="100"/>
        <end position="123"/>
    </location>
</feature>
<evidence type="ECO:0000256" key="4">
    <source>
        <dbReference type="ARBA" id="ARBA00022692"/>
    </source>
</evidence>
<evidence type="ECO:0000256" key="3">
    <source>
        <dbReference type="ARBA" id="ARBA00022475"/>
    </source>
</evidence>
<keyword evidence="5 7" id="KW-1133">Transmembrane helix</keyword>
<dbReference type="Proteomes" id="UP000284841">
    <property type="component" value="Unassembled WGS sequence"/>
</dbReference>
<keyword evidence="4 7" id="KW-0812">Transmembrane</keyword>
<feature type="transmembrane region" description="Helical" evidence="7">
    <location>
        <begin position="239"/>
        <end position="264"/>
    </location>
</feature>
<keyword evidence="10" id="KW-1185">Reference proteome</keyword>
<evidence type="ECO:0000256" key="7">
    <source>
        <dbReference type="RuleBase" id="RU363032"/>
    </source>
</evidence>
<keyword evidence="6 7" id="KW-0472">Membrane</keyword>
<dbReference type="Gene3D" id="1.10.3720.10">
    <property type="entry name" value="MetI-like"/>
    <property type="match status" value="1"/>
</dbReference>
<evidence type="ECO:0000256" key="2">
    <source>
        <dbReference type="ARBA" id="ARBA00022448"/>
    </source>
</evidence>
<dbReference type="GO" id="GO:0055085">
    <property type="term" value="P:transmembrane transport"/>
    <property type="evidence" value="ECO:0007669"/>
    <property type="project" value="InterPro"/>
</dbReference>
<evidence type="ECO:0000313" key="9">
    <source>
        <dbReference type="EMBL" id="RHJ89702.1"/>
    </source>
</evidence>
<dbReference type="SUPFAM" id="SSF161098">
    <property type="entry name" value="MetI-like"/>
    <property type="match status" value="1"/>
</dbReference>
<evidence type="ECO:0000256" key="6">
    <source>
        <dbReference type="ARBA" id="ARBA00023136"/>
    </source>
</evidence>
<comment type="subcellular location">
    <subcellularLocation>
        <location evidence="1 7">Cell membrane</location>
        <topology evidence="1 7">Multi-pass membrane protein</topology>
    </subcellularLocation>
</comment>
<comment type="caution">
    <text evidence="9">The sequence shown here is derived from an EMBL/GenBank/DDBJ whole genome shotgun (WGS) entry which is preliminary data.</text>
</comment>
<protein>
    <submittedName>
        <fullName evidence="9">ABC transporter permease</fullName>
    </submittedName>
</protein>
<dbReference type="PANTHER" id="PTHR43163">
    <property type="entry name" value="DIPEPTIDE TRANSPORT SYSTEM PERMEASE PROTEIN DPPB-RELATED"/>
    <property type="match status" value="1"/>
</dbReference>
<evidence type="ECO:0000256" key="1">
    <source>
        <dbReference type="ARBA" id="ARBA00004651"/>
    </source>
</evidence>
<keyword evidence="2 7" id="KW-0813">Transport</keyword>
<dbReference type="InterPro" id="IPR035906">
    <property type="entry name" value="MetI-like_sf"/>
</dbReference>
<feature type="transmembrane region" description="Helical" evidence="7">
    <location>
        <begin position="135"/>
        <end position="160"/>
    </location>
</feature>
<comment type="similarity">
    <text evidence="7">Belongs to the binding-protein-dependent transport system permease family.</text>
</comment>
<evidence type="ECO:0000313" key="10">
    <source>
        <dbReference type="Proteomes" id="UP000284841"/>
    </source>
</evidence>
<dbReference type="STRING" id="1776384.GCA_900086585_03053"/>
<proteinExistence type="inferred from homology"/>
<dbReference type="EMBL" id="QRMS01000001">
    <property type="protein sequence ID" value="RHJ89702.1"/>
    <property type="molecule type" value="Genomic_DNA"/>
</dbReference>
<evidence type="ECO:0000256" key="5">
    <source>
        <dbReference type="ARBA" id="ARBA00022989"/>
    </source>
</evidence>
<organism evidence="9 10">
    <name type="scientific">Emergencia timonensis</name>
    <dbReference type="NCBI Taxonomy" id="1776384"/>
    <lineage>
        <taxon>Bacteria</taxon>
        <taxon>Bacillati</taxon>
        <taxon>Bacillota</taxon>
        <taxon>Clostridia</taxon>
        <taxon>Peptostreptococcales</taxon>
        <taxon>Anaerovoracaceae</taxon>
        <taxon>Emergencia</taxon>
    </lineage>
</organism>
<reference evidence="9 10" key="1">
    <citation type="submission" date="2018-08" db="EMBL/GenBank/DDBJ databases">
        <title>A genome reference for cultivated species of the human gut microbiota.</title>
        <authorList>
            <person name="Zou Y."/>
            <person name="Xue W."/>
            <person name="Luo G."/>
        </authorList>
    </citation>
    <scope>NUCLEOTIDE SEQUENCE [LARGE SCALE GENOMIC DNA]</scope>
    <source>
        <strain evidence="9 10">AM07-24</strain>
    </source>
</reference>
<dbReference type="Pfam" id="PF00528">
    <property type="entry name" value="BPD_transp_1"/>
    <property type="match status" value="1"/>
</dbReference>
<dbReference type="PROSITE" id="PS50928">
    <property type="entry name" value="ABC_TM1"/>
    <property type="match status" value="1"/>
</dbReference>
<dbReference type="RefSeq" id="WP_118333762.1">
    <property type="nucleotide sequence ID" value="NZ_AP025567.1"/>
</dbReference>
<feature type="transmembrane region" description="Helical" evidence="7">
    <location>
        <begin position="284"/>
        <end position="310"/>
    </location>
</feature>
<accession>A0A415E7D9</accession>